<sequence>MSIEFADLAAHGHGRRVFQFDKVASLPSPSPSSSSSAFPARWSPRSTRSRGETYEDLIRRAAADPLGRLVKLADHTTNSGPARLALLDDATAERLRQKYARAREMLDAEPHLG</sequence>
<dbReference type="EMBL" id="JBHLUH010000073">
    <property type="protein sequence ID" value="MFC0532491.1"/>
    <property type="molecule type" value="Genomic_DNA"/>
</dbReference>
<feature type="compositionally biased region" description="Low complexity" evidence="1">
    <location>
        <begin position="24"/>
        <end position="46"/>
    </location>
</feature>
<keyword evidence="3" id="KW-1185">Reference proteome</keyword>
<organism evidence="2 3">
    <name type="scientific">Phytohabitans kaempferiae</name>
    <dbReference type="NCBI Taxonomy" id="1620943"/>
    <lineage>
        <taxon>Bacteria</taxon>
        <taxon>Bacillati</taxon>
        <taxon>Actinomycetota</taxon>
        <taxon>Actinomycetes</taxon>
        <taxon>Micromonosporales</taxon>
        <taxon>Micromonosporaceae</taxon>
    </lineage>
</organism>
<feature type="region of interest" description="Disordered" evidence="1">
    <location>
        <begin position="24"/>
        <end position="53"/>
    </location>
</feature>
<protein>
    <submittedName>
        <fullName evidence="2">Uncharacterized protein</fullName>
    </submittedName>
</protein>
<evidence type="ECO:0000256" key="1">
    <source>
        <dbReference type="SAM" id="MobiDB-lite"/>
    </source>
</evidence>
<evidence type="ECO:0000313" key="3">
    <source>
        <dbReference type="Proteomes" id="UP001589867"/>
    </source>
</evidence>
<proteinExistence type="predicted"/>
<gene>
    <name evidence="2" type="ORF">ACFFIA_33075</name>
</gene>
<name>A0ABV6MCN2_9ACTN</name>
<accession>A0ABV6MCN2</accession>
<dbReference type="RefSeq" id="WP_377258657.1">
    <property type="nucleotide sequence ID" value="NZ_JBHLUH010000073.1"/>
</dbReference>
<evidence type="ECO:0000313" key="2">
    <source>
        <dbReference type="EMBL" id="MFC0532491.1"/>
    </source>
</evidence>
<comment type="caution">
    <text evidence="2">The sequence shown here is derived from an EMBL/GenBank/DDBJ whole genome shotgun (WGS) entry which is preliminary data.</text>
</comment>
<reference evidence="2 3" key="1">
    <citation type="submission" date="2024-09" db="EMBL/GenBank/DDBJ databases">
        <authorList>
            <person name="Sun Q."/>
            <person name="Mori K."/>
        </authorList>
    </citation>
    <scope>NUCLEOTIDE SEQUENCE [LARGE SCALE GENOMIC DNA]</scope>
    <source>
        <strain evidence="2 3">TBRC 3947</strain>
    </source>
</reference>
<dbReference type="Proteomes" id="UP001589867">
    <property type="component" value="Unassembled WGS sequence"/>
</dbReference>